<organism evidence="2">
    <name type="scientific">Cucumis melo</name>
    <name type="common">Muskmelon</name>
    <dbReference type="NCBI Taxonomy" id="3656"/>
    <lineage>
        <taxon>Eukaryota</taxon>
        <taxon>Viridiplantae</taxon>
        <taxon>Streptophyta</taxon>
        <taxon>Embryophyta</taxon>
        <taxon>Tracheophyta</taxon>
        <taxon>Spermatophyta</taxon>
        <taxon>Magnoliopsida</taxon>
        <taxon>eudicotyledons</taxon>
        <taxon>Gunneridae</taxon>
        <taxon>Pentapetalae</taxon>
        <taxon>rosids</taxon>
        <taxon>fabids</taxon>
        <taxon>Cucurbitales</taxon>
        <taxon>Cucurbitaceae</taxon>
        <taxon>Benincaseae</taxon>
        <taxon>Cucumis</taxon>
    </lineage>
</organism>
<evidence type="ECO:0000256" key="1">
    <source>
        <dbReference type="SAM" id="MobiDB-lite"/>
    </source>
</evidence>
<feature type="region of interest" description="Disordered" evidence="1">
    <location>
        <begin position="98"/>
        <end position="141"/>
    </location>
</feature>
<proteinExistence type="predicted"/>
<feature type="compositionally biased region" description="Basic and acidic residues" evidence="1">
    <location>
        <begin position="98"/>
        <end position="110"/>
    </location>
</feature>
<dbReference type="PANTHER" id="PTHR35488">
    <property type="entry name" value="OS05G0358900 PROTEIN-RELATED"/>
    <property type="match status" value="1"/>
</dbReference>
<dbReference type="PANTHER" id="PTHR35488:SF4">
    <property type="entry name" value="DUF4005 DOMAIN-CONTAINING PROTEIN"/>
    <property type="match status" value="1"/>
</dbReference>
<sequence length="182" mass="21098">MEYDKIKLIDDGVFWLAVFCSMKKSDSLDYEMENTGFDDFDIGLNFSMFLEEAKHHATRQHLKAASIEEERGRKRLAQEKKNKKSWKNTLFSWLKSDKKSKSLPKPEKNPHTPNKRRVYVSGPMYSEATTTNGRPRRRPMSGPIASLFNPSMRTETEIPYMCLQQLSAPNSNHNYGPIYLVT</sequence>
<accession>A0A9I9DRY0</accession>
<dbReference type="AlphaFoldDB" id="A0A9I9DRY0"/>
<dbReference type="EnsemblPlants" id="MELO3C022708.2.1">
    <property type="protein sequence ID" value="MELO3C022708.2.1"/>
    <property type="gene ID" value="MELO3C022708.2"/>
</dbReference>
<dbReference type="Gramene" id="MELO3C022708.2.1">
    <property type="protein sequence ID" value="MELO3C022708.2.1"/>
    <property type="gene ID" value="MELO3C022708.2"/>
</dbReference>
<name>A0A9I9DRY0_CUCME</name>
<protein>
    <submittedName>
        <fullName evidence="2">Uncharacterized protein</fullName>
    </submittedName>
</protein>
<evidence type="ECO:0000313" key="2">
    <source>
        <dbReference type="EnsemblPlants" id="MELO3C022708.2.1"/>
    </source>
</evidence>
<reference evidence="2" key="1">
    <citation type="submission" date="2023-03" db="UniProtKB">
        <authorList>
            <consortium name="EnsemblPlants"/>
        </authorList>
    </citation>
    <scope>IDENTIFICATION</scope>
</reference>